<name>A0A8S5MTE2_9CAUD</name>
<protein>
    <submittedName>
        <fullName evidence="3">Helix-turn-helix domain protein</fullName>
    </submittedName>
</protein>
<sequence>MIYSRYQEETKGLFMKSSIGETLKKCRLNAGKSVKEISDLLISKGFKASEKTIYSWESGNSQPSPDAFLIMCKAYNLSDILRTFGYTNTSASDVKPVSTNNHEFIKKYRELDTHGKDMVDTVLQKEYEHIIELRDFAPQSKYIGKDPDNIVTVDLTPLAAHTRTDVEQTPEGVQHDLDIMNDDSQWK</sequence>
<feature type="region of interest" description="Disordered" evidence="1">
    <location>
        <begin position="162"/>
        <end position="187"/>
    </location>
</feature>
<dbReference type="InterPro" id="IPR010982">
    <property type="entry name" value="Lambda_DNA-bd_dom_sf"/>
</dbReference>
<feature type="compositionally biased region" description="Basic and acidic residues" evidence="1">
    <location>
        <begin position="173"/>
        <end position="187"/>
    </location>
</feature>
<proteinExistence type="predicted"/>
<dbReference type="SUPFAM" id="SSF47413">
    <property type="entry name" value="lambda repressor-like DNA-binding domains"/>
    <property type="match status" value="1"/>
</dbReference>
<reference evidence="3" key="1">
    <citation type="journal article" date="2021" name="Proc. Natl. Acad. Sci. U.S.A.">
        <title>A Catalog of Tens of Thousands of Viruses from Human Metagenomes Reveals Hidden Associations with Chronic Diseases.</title>
        <authorList>
            <person name="Tisza M.J."/>
            <person name="Buck C.B."/>
        </authorList>
    </citation>
    <scope>NUCLEOTIDE SEQUENCE</scope>
    <source>
        <strain evidence="3">Ctino4</strain>
    </source>
</reference>
<dbReference type="InterPro" id="IPR001387">
    <property type="entry name" value="Cro/C1-type_HTH"/>
</dbReference>
<evidence type="ECO:0000256" key="1">
    <source>
        <dbReference type="SAM" id="MobiDB-lite"/>
    </source>
</evidence>
<dbReference type="CDD" id="cd00093">
    <property type="entry name" value="HTH_XRE"/>
    <property type="match status" value="1"/>
</dbReference>
<accession>A0A8S5MTE2</accession>
<organism evidence="3">
    <name type="scientific">Myoviridae sp. ctino4</name>
    <dbReference type="NCBI Taxonomy" id="2826686"/>
    <lineage>
        <taxon>Viruses</taxon>
        <taxon>Duplodnaviria</taxon>
        <taxon>Heunggongvirae</taxon>
        <taxon>Uroviricota</taxon>
        <taxon>Caudoviricetes</taxon>
    </lineage>
</organism>
<dbReference type="SMART" id="SM00530">
    <property type="entry name" value="HTH_XRE"/>
    <property type="match status" value="1"/>
</dbReference>
<dbReference type="EMBL" id="BK014985">
    <property type="protein sequence ID" value="DAD85590.1"/>
    <property type="molecule type" value="Genomic_DNA"/>
</dbReference>
<dbReference type="GO" id="GO:0003677">
    <property type="term" value="F:DNA binding"/>
    <property type="evidence" value="ECO:0007669"/>
    <property type="project" value="InterPro"/>
</dbReference>
<dbReference type="PROSITE" id="PS50943">
    <property type="entry name" value="HTH_CROC1"/>
    <property type="match status" value="1"/>
</dbReference>
<evidence type="ECO:0000313" key="3">
    <source>
        <dbReference type="EMBL" id="DAD85590.1"/>
    </source>
</evidence>
<feature type="domain" description="HTH cro/C1-type" evidence="2">
    <location>
        <begin position="23"/>
        <end position="81"/>
    </location>
</feature>
<dbReference type="Gene3D" id="1.10.260.40">
    <property type="entry name" value="lambda repressor-like DNA-binding domains"/>
    <property type="match status" value="1"/>
</dbReference>
<evidence type="ECO:0000259" key="2">
    <source>
        <dbReference type="PROSITE" id="PS50943"/>
    </source>
</evidence>